<dbReference type="GO" id="GO:0009395">
    <property type="term" value="P:phospholipid catabolic process"/>
    <property type="evidence" value="ECO:0007669"/>
    <property type="project" value="TreeGrafter"/>
</dbReference>
<comment type="caution">
    <text evidence="3">The sequence shown here is derived from an EMBL/GenBank/DDBJ whole genome shotgun (WGS) entry which is preliminary data.</text>
</comment>
<dbReference type="SUPFAM" id="SSF56024">
    <property type="entry name" value="Phospholipase D/nuclease"/>
    <property type="match status" value="1"/>
</dbReference>
<protein>
    <submittedName>
        <fullName evidence="3">Phospholipase d gamma 1</fullName>
    </submittedName>
</protein>
<proteinExistence type="predicted"/>
<evidence type="ECO:0000256" key="2">
    <source>
        <dbReference type="ARBA" id="ARBA00023098"/>
    </source>
</evidence>
<keyword evidence="1" id="KW-0677">Repeat</keyword>
<dbReference type="Gene3D" id="3.30.870.10">
    <property type="entry name" value="Endonuclease Chain A"/>
    <property type="match status" value="1"/>
</dbReference>
<reference evidence="3" key="1">
    <citation type="submission" date="2020-07" db="EMBL/GenBank/DDBJ databases">
        <title>Ethylene signaling mediates host invasion by parasitic plants.</title>
        <authorList>
            <person name="Yoshida S."/>
        </authorList>
    </citation>
    <scope>NUCLEOTIDE SEQUENCE</scope>
    <source>
        <strain evidence="3">Okayama</strain>
    </source>
</reference>
<sequence length="183" mass="20806">MRGSCFPLRRGGDVTLYQDAHVGVEGTLPVVDLDGGSTGRNEQYWKDMCSAIVEAKRLIYITGWSIYYTTKLVREPTRPVPGGMDSTLGDLLKWKADEGVRVVLLVWDDPTSVKKLYKLKVHLILYIRLHSIIALFSLSFMCDLELYLMLLDFNEISGEDMVMTRVCTHISHSFTHRCCTNLL</sequence>
<dbReference type="InterPro" id="IPR015679">
    <property type="entry name" value="PLipase_D_fam"/>
</dbReference>
<keyword evidence="2" id="KW-0443">Lipid metabolism</keyword>
<accession>A0A830CD54</accession>
<dbReference type="PANTHER" id="PTHR18896:SF65">
    <property type="entry name" value="PHOSPHOLIPASE D BETA 1"/>
    <property type="match status" value="1"/>
</dbReference>
<dbReference type="PANTHER" id="PTHR18896">
    <property type="entry name" value="PHOSPHOLIPASE D"/>
    <property type="match status" value="1"/>
</dbReference>
<evidence type="ECO:0000313" key="4">
    <source>
        <dbReference type="Proteomes" id="UP000653305"/>
    </source>
</evidence>
<name>A0A830CD54_9LAMI</name>
<dbReference type="AlphaFoldDB" id="A0A830CD54"/>
<dbReference type="OrthoDB" id="14911at2759"/>
<gene>
    <name evidence="3" type="ORF">PHJA_002011600</name>
</gene>
<organism evidence="3 4">
    <name type="scientific">Phtheirospermum japonicum</name>
    <dbReference type="NCBI Taxonomy" id="374723"/>
    <lineage>
        <taxon>Eukaryota</taxon>
        <taxon>Viridiplantae</taxon>
        <taxon>Streptophyta</taxon>
        <taxon>Embryophyta</taxon>
        <taxon>Tracheophyta</taxon>
        <taxon>Spermatophyta</taxon>
        <taxon>Magnoliopsida</taxon>
        <taxon>eudicotyledons</taxon>
        <taxon>Gunneridae</taxon>
        <taxon>Pentapetalae</taxon>
        <taxon>asterids</taxon>
        <taxon>lamiids</taxon>
        <taxon>Lamiales</taxon>
        <taxon>Orobanchaceae</taxon>
        <taxon>Orobanchaceae incertae sedis</taxon>
        <taxon>Phtheirospermum</taxon>
    </lineage>
</organism>
<dbReference type="Proteomes" id="UP000653305">
    <property type="component" value="Unassembled WGS sequence"/>
</dbReference>
<evidence type="ECO:0000256" key="1">
    <source>
        <dbReference type="ARBA" id="ARBA00022737"/>
    </source>
</evidence>
<dbReference type="GO" id="GO:0005886">
    <property type="term" value="C:plasma membrane"/>
    <property type="evidence" value="ECO:0007669"/>
    <property type="project" value="TreeGrafter"/>
</dbReference>
<evidence type="ECO:0000313" key="3">
    <source>
        <dbReference type="EMBL" id="GFP98677.1"/>
    </source>
</evidence>
<keyword evidence="4" id="KW-1185">Reference proteome</keyword>
<dbReference type="EMBL" id="BMAC01000540">
    <property type="protein sequence ID" value="GFP98677.1"/>
    <property type="molecule type" value="Genomic_DNA"/>
</dbReference>
<dbReference type="GO" id="GO:0004630">
    <property type="term" value="F:phospholipase D activity"/>
    <property type="evidence" value="ECO:0007669"/>
    <property type="project" value="TreeGrafter"/>
</dbReference>